<proteinExistence type="predicted"/>
<keyword evidence="1" id="KW-0732">Signal</keyword>
<organism evidence="2 3">
    <name type="scientific">Orchesella dallaii</name>
    <dbReference type="NCBI Taxonomy" id="48710"/>
    <lineage>
        <taxon>Eukaryota</taxon>
        <taxon>Metazoa</taxon>
        <taxon>Ecdysozoa</taxon>
        <taxon>Arthropoda</taxon>
        <taxon>Hexapoda</taxon>
        <taxon>Collembola</taxon>
        <taxon>Entomobryomorpha</taxon>
        <taxon>Entomobryoidea</taxon>
        <taxon>Orchesellidae</taxon>
        <taxon>Orchesellinae</taxon>
        <taxon>Orchesella</taxon>
    </lineage>
</organism>
<sequence length="158" mass="17187">MRSIIVFFVLMSIVASGQAGGYGNFLCPALNGTARFPCAIDCQKQHGADGGICGDNSGGDHNCYCDGRSGRVPQRSNLQCKEMNDNWRNLCTFDCLCNHGADGGHCMWDLGVCYCENWGRNKNNVGCPAKSEEEFISISQEITAEKIRTSTKEGLAFV</sequence>
<accession>A0ABP1S5Q9</accession>
<gene>
    <name evidence="2" type="ORF">ODALV1_LOCUS29878</name>
</gene>
<evidence type="ECO:0000313" key="3">
    <source>
        <dbReference type="Proteomes" id="UP001642540"/>
    </source>
</evidence>
<protein>
    <submittedName>
        <fullName evidence="2">Uncharacterized protein</fullName>
    </submittedName>
</protein>
<dbReference type="Proteomes" id="UP001642540">
    <property type="component" value="Unassembled WGS sequence"/>
</dbReference>
<evidence type="ECO:0000313" key="2">
    <source>
        <dbReference type="EMBL" id="CAL8143766.1"/>
    </source>
</evidence>
<reference evidence="2 3" key="1">
    <citation type="submission" date="2024-08" db="EMBL/GenBank/DDBJ databases">
        <authorList>
            <person name="Cucini C."/>
            <person name="Frati F."/>
        </authorList>
    </citation>
    <scope>NUCLEOTIDE SEQUENCE [LARGE SCALE GENOMIC DNA]</scope>
</reference>
<dbReference type="EMBL" id="CAXLJM020000160">
    <property type="protein sequence ID" value="CAL8143766.1"/>
    <property type="molecule type" value="Genomic_DNA"/>
</dbReference>
<evidence type="ECO:0000256" key="1">
    <source>
        <dbReference type="SAM" id="SignalP"/>
    </source>
</evidence>
<keyword evidence="3" id="KW-1185">Reference proteome</keyword>
<name>A0ABP1S5Q9_9HEXA</name>
<feature type="signal peptide" evidence="1">
    <location>
        <begin position="1"/>
        <end position="19"/>
    </location>
</feature>
<feature type="chain" id="PRO_5045706396" evidence="1">
    <location>
        <begin position="20"/>
        <end position="158"/>
    </location>
</feature>
<comment type="caution">
    <text evidence="2">The sequence shown here is derived from an EMBL/GenBank/DDBJ whole genome shotgun (WGS) entry which is preliminary data.</text>
</comment>